<proteinExistence type="inferred from homology"/>
<dbReference type="Pfam" id="PF03704">
    <property type="entry name" value="BTAD"/>
    <property type="match status" value="1"/>
</dbReference>
<dbReference type="Gene3D" id="1.10.10.10">
    <property type="entry name" value="Winged helix-like DNA-binding domain superfamily/Winged helix DNA-binding domain"/>
    <property type="match status" value="1"/>
</dbReference>
<dbReference type="InterPro" id="IPR036388">
    <property type="entry name" value="WH-like_DNA-bd_sf"/>
</dbReference>
<dbReference type="SUPFAM" id="SSF52540">
    <property type="entry name" value="P-loop containing nucleoside triphosphate hydrolases"/>
    <property type="match status" value="1"/>
</dbReference>
<dbReference type="SUPFAM" id="SSF48452">
    <property type="entry name" value="TPR-like"/>
    <property type="match status" value="3"/>
</dbReference>
<feature type="region of interest" description="Disordered" evidence="6">
    <location>
        <begin position="257"/>
        <end position="296"/>
    </location>
</feature>
<dbReference type="SMART" id="SM00862">
    <property type="entry name" value="Trans_reg_C"/>
    <property type="match status" value="1"/>
</dbReference>
<evidence type="ECO:0000256" key="2">
    <source>
        <dbReference type="ARBA" id="ARBA00023015"/>
    </source>
</evidence>
<dbReference type="SUPFAM" id="SSF46894">
    <property type="entry name" value="C-terminal effector domain of the bipartite response regulators"/>
    <property type="match status" value="1"/>
</dbReference>
<dbReference type="Pfam" id="PF13424">
    <property type="entry name" value="TPR_12"/>
    <property type="match status" value="1"/>
</dbReference>
<keyword evidence="3 5" id="KW-0238">DNA-binding</keyword>
<dbReference type="PANTHER" id="PTHR35807">
    <property type="entry name" value="TRANSCRIPTIONAL REGULATOR REDD-RELATED"/>
    <property type="match status" value="1"/>
</dbReference>
<comment type="caution">
    <text evidence="8">The sequence shown here is derived from an EMBL/GenBank/DDBJ whole genome shotgun (WGS) entry which is preliminary data.</text>
</comment>
<dbReference type="RefSeq" id="WP_251803132.1">
    <property type="nucleotide sequence ID" value="NZ_JAMQOL010000059.1"/>
</dbReference>
<dbReference type="Gene3D" id="1.25.40.10">
    <property type="entry name" value="Tetratricopeptide repeat domain"/>
    <property type="match status" value="2"/>
</dbReference>
<dbReference type="SMART" id="SM00028">
    <property type="entry name" value="TPR"/>
    <property type="match status" value="4"/>
</dbReference>
<keyword evidence="9" id="KW-1185">Reference proteome</keyword>
<sequence>MAEDRPGVADLWIQVLGPVRVRVAGQDVDPRTRQQRLVLAILATRAGESTSVAELVELLWDHDPPASAVNVVHRHVGAIRRLLQPSLPLRSPGDWLFGGAAGYRLAADANSLDLIRFRDLVRRSRTADVPEQALALLVEALQLWRGPCAGAPELLNRDHPAFMAVDRECAEVARRSAESALESGRVRSVLGIVQTIATMHPLDEALQAQVMLMLSSEGRQAEATKLYQRLSARLMEELGADPSLELRQAHQVVLRGGVGAGTGETPQGRRTAPEDDPARRGPQAPAQLPPDLPAFSGRDDVVRRIIGVVNGDTMSGTSTSIVVVDGLPGIGKTTLAIHAGHQLADAYADGQLYVDLQGFHPRGEMLDPADVLHSFLGALHVQDAGIPAALHARAALFRSVLATRRMLIVLDNARDVDQVRHLLPGSAGCLVLVTSRNRLSGLATAYGAHMVTLQPLTRDDARQFLLSRTGRGAEPGDRDALDEIVERCAGLPLALAIVAARAADATGRRLSDIAHELSDAQGRLDGFRGDDMDNGLRTIFSWSYQMLSEPAAHLFRLLWLLPAVDMTVAAVASLAGLTLPESRLLLAELIRTRLISGKGLDRYGAHDLIRAYSQELSLECDDEQIRQDAVQRLFHHYVLSAEAAGSMIISYRSSTTAVNPGRVTVTEAPDAGAAVQWFDAEHHALRIVIKWAIDTGHTALAWQAAAALLPFYQMRGGWDEWTATMTVCLDAVVAAGDKLGELRIRRGLAGALSARGDYTQALRHLDEAMRLAIELGDRHHAAACEENRGEVKASQGDYRAAVGHYERAFAIFESDDDDLSCAHLLCYMAASEVALGNHERCAALLARAAPTFAAHDDTVGSGECHEILAASAHQRGDLDASITHWRQALDVYLGAGLLIRAARCWLGIGDTAWEQRDVASARRFWGEARTLLQGSDLVMLRDAEKRLQSMRDDPQAALPDRWRDNRRE</sequence>
<dbReference type="SMART" id="SM01043">
    <property type="entry name" value="BTAD"/>
    <property type="match status" value="1"/>
</dbReference>
<dbReference type="Pfam" id="PF00931">
    <property type="entry name" value="NB-ARC"/>
    <property type="match status" value="1"/>
</dbReference>
<evidence type="ECO:0000256" key="4">
    <source>
        <dbReference type="ARBA" id="ARBA00023163"/>
    </source>
</evidence>
<dbReference type="InterPro" id="IPR001867">
    <property type="entry name" value="OmpR/PhoB-type_DNA-bd"/>
</dbReference>
<evidence type="ECO:0000256" key="3">
    <source>
        <dbReference type="ARBA" id="ARBA00023125"/>
    </source>
</evidence>
<dbReference type="InterPro" id="IPR016032">
    <property type="entry name" value="Sig_transdc_resp-reg_C-effctor"/>
</dbReference>
<evidence type="ECO:0000256" key="6">
    <source>
        <dbReference type="SAM" id="MobiDB-lite"/>
    </source>
</evidence>
<evidence type="ECO:0000259" key="7">
    <source>
        <dbReference type="PROSITE" id="PS51755"/>
    </source>
</evidence>
<keyword evidence="2" id="KW-0805">Transcription regulation</keyword>
<dbReference type="Proteomes" id="UP001523216">
    <property type="component" value="Unassembled WGS sequence"/>
</dbReference>
<dbReference type="PROSITE" id="PS51755">
    <property type="entry name" value="OMPR_PHOB"/>
    <property type="match status" value="1"/>
</dbReference>
<dbReference type="PRINTS" id="PR00364">
    <property type="entry name" value="DISEASERSIST"/>
</dbReference>
<dbReference type="InterPro" id="IPR002182">
    <property type="entry name" value="NB-ARC"/>
</dbReference>
<name>A0ABT0YD79_9ACTN</name>
<feature type="region of interest" description="Disordered" evidence="6">
    <location>
        <begin position="949"/>
        <end position="968"/>
    </location>
</feature>
<dbReference type="PANTHER" id="PTHR35807:SF1">
    <property type="entry name" value="TRANSCRIPTIONAL REGULATOR REDD"/>
    <property type="match status" value="1"/>
</dbReference>
<accession>A0ABT0YD79</accession>
<dbReference type="EMBL" id="JAMQOL010000059">
    <property type="protein sequence ID" value="MCM4083432.1"/>
    <property type="molecule type" value="Genomic_DNA"/>
</dbReference>
<evidence type="ECO:0000256" key="1">
    <source>
        <dbReference type="ARBA" id="ARBA00005820"/>
    </source>
</evidence>
<dbReference type="InterPro" id="IPR027417">
    <property type="entry name" value="P-loop_NTPase"/>
</dbReference>
<evidence type="ECO:0000256" key="5">
    <source>
        <dbReference type="PROSITE-ProRule" id="PRU01091"/>
    </source>
</evidence>
<feature type="DNA-binding region" description="OmpR/PhoB-type" evidence="5">
    <location>
        <begin position="3"/>
        <end position="107"/>
    </location>
</feature>
<feature type="domain" description="OmpR/PhoB-type" evidence="7">
    <location>
        <begin position="3"/>
        <end position="107"/>
    </location>
</feature>
<comment type="similarity">
    <text evidence="1">Belongs to the AfsR/DnrI/RedD regulatory family.</text>
</comment>
<dbReference type="InterPro" id="IPR005158">
    <property type="entry name" value="BTAD"/>
</dbReference>
<reference evidence="8 9" key="1">
    <citation type="submission" date="2022-06" db="EMBL/GenBank/DDBJ databases">
        <title>Actinoplanes abujensis sp. nov., isolated from Nigerian arid soil.</title>
        <authorList>
            <person name="Ding P."/>
        </authorList>
    </citation>
    <scope>NUCLEOTIDE SEQUENCE [LARGE SCALE GENOMIC DNA]</scope>
    <source>
        <strain evidence="9">TRM88002</strain>
    </source>
</reference>
<dbReference type="InterPro" id="IPR051677">
    <property type="entry name" value="AfsR-DnrI-RedD_regulator"/>
</dbReference>
<dbReference type="Gene3D" id="3.40.50.300">
    <property type="entry name" value="P-loop containing nucleotide triphosphate hydrolases"/>
    <property type="match status" value="1"/>
</dbReference>
<organism evidence="8 9">
    <name type="scientific">Paractinoplanes hotanensis</name>
    <dbReference type="NCBI Taxonomy" id="2906497"/>
    <lineage>
        <taxon>Bacteria</taxon>
        <taxon>Bacillati</taxon>
        <taxon>Actinomycetota</taxon>
        <taxon>Actinomycetes</taxon>
        <taxon>Micromonosporales</taxon>
        <taxon>Micromonosporaceae</taxon>
        <taxon>Paractinoplanes</taxon>
    </lineage>
</organism>
<dbReference type="CDD" id="cd15831">
    <property type="entry name" value="BTAD"/>
    <property type="match status" value="1"/>
</dbReference>
<evidence type="ECO:0000313" key="8">
    <source>
        <dbReference type="EMBL" id="MCM4083432.1"/>
    </source>
</evidence>
<protein>
    <submittedName>
        <fullName evidence="8">NB-ARC domain-containing protein</fullName>
    </submittedName>
</protein>
<dbReference type="InterPro" id="IPR011990">
    <property type="entry name" value="TPR-like_helical_dom_sf"/>
</dbReference>
<evidence type="ECO:0000313" key="9">
    <source>
        <dbReference type="Proteomes" id="UP001523216"/>
    </source>
</evidence>
<dbReference type="InterPro" id="IPR019734">
    <property type="entry name" value="TPR_rpt"/>
</dbReference>
<gene>
    <name evidence="8" type="ORF">LXN57_38380</name>
</gene>
<keyword evidence="4" id="KW-0804">Transcription</keyword>